<dbReference type="InterPro" id="IPR012337">
    <property type="entry name" value="RNaseH-like_sf"/>
</dbReference>
<feature type="domain" description="Integrase catalytic" evidence="1">
    <location>
        <begin position="1"/>
        <end position="82"/>
    </location>
</feature>
<protein>
    <submittedName>
        <fullName evidence="2">Pol polyprotein</fullName>
    </submittedName>
</protein>
<dbReference type="InterPro" id="IPR036397">
    <property type="entry name" value="RNaseH_sf"/>
</dbReference>
<accession>T0L1J3</accession>
<dbReference type="HOGENOM" id="CLU_126125_0_0_1"/>
<dbReference type="Gene3D" id="2.30.30.850">
    <property type="match status" value="1"/>
</dbReference>
<dbReference type="Gene3D" id="3.30.420.10">
    <property type="entry name" value="Ribonuclease H-like superfamily/Ribonuclease H"/>
    <property type="match status" value="1"/>
</dbReference>
<dbReference type="GO" id="GO:0015074">
    <property type="term" value="P:DNA integration"/>
    <property type="evidence" value="ECO:0007669"/>
    <property type="project" value="InterPro"/>
</dbReference>
<dbReference type="EMBL" id="KE647142">
    <property type="protein sequence ID" value="EQB61407.1"/>
    <property type="molecule type" value="Genomic_DNA"/>
</dbReference>
<evidence type="ECO:0000313" key="3">
    <source>
        <dbReference type="Proteomes" id="UP000053780"/>
    </source>
</evidence>
<evidence type="ECO:0000259" key="1">
    <source>
        <dbReference type="PROSITE" id="PS50994"/>
    </source>
</evidence>
<organism evidence="2 3">
    <name type="scientific">Vairimorpha apis BRL 01</name>
    <dbReference type="NCBI Taxonomy" id="1037528"/>
    <lineage>
        <taxon>Eukaryota</taxon>
        <taxon>Fungi</taxon>
        <taxon>Fungi incertae sedis</taxon>
        <taxon>Microsporidia</taxon>
        <taxon>Nosematidae</taxon>
        <taxon>Vairimorpha</taxon>
    </lineage>
</organism>
<dbReference type="OrthoDB" id="2195903at2759"/>
<dbReference type="SUPFAM" id="SSF53098">
    <property type="entry name" value="Ribonuclease H-like"/>
    <property type="match status" value="1"/>
</dbReference>
<dbReference type="PROSITE" id="PS50994">
    <property type="entry name" value="INTEGRASE"/>
    <property type="match status" value="1"/>
</dbReference>
<dbReference type="InterPro" id="IPR001584">
    <property type="entry name" value="Integrase_cat-core"/>
</dbReference>
<dbReference type="GO" id="GO:0003676">
    <property type="term" value="F:nucleic acid binding"/>
    <property type="evidence" value="ECO:0007669"/>
    <property type="project" value="InterPro"/>
</dbReference>
<keyword evidence="3" id="KW-1185">Reference proteome</keyword>
<evidence type="ECO:0000313" key="2">
    <source>
        <dbReference type="EMBL" id="EQB61407.1"/>
    </source>
</evidence>
<proteinExistence type="predicted"/>
<dbReference type="Proteomes" id="UP000053780">
    <property type="component" value="Unassembled WGS sequence"/>
</dbReference>
<reference evidence="2 3" key="1">
    <citation type="journal article" date="2013" name="BMC Genomics">
        <title>Genome sequencing and comparative genomics of honey bee microsporidia, Nosema apis reveal novel insights into host-parasite interactions.</title>
        <authorList>
            <person name="Chen Yp."/>
            <person name="Pettis J.S."/>
            <person name="Zhao Y."/>
            <person name="Liu X."/>
            <person name="Tallon L.J."/>
            <person name="Sadzewicz L.D."/>
            <person name="Li R."/>
            <person name="Zheng H."/>
            <person name="Huang S."/>
            <person name="Zhang X."/>
            <person name="Hamilton M.C."/>
            <person name="Pernal S.F."/>
            <person name="Melathopoulos A.P."/>
            <person name="Yan X."/>
            <person name="Evans J.D."/>
        </authorList>
    </citation>
    <scope>NUCLEOTIDE SEQUENCE [LARGE SCALE GENOMIC DNA]</scope>
    <source>
        <strain evidence="2 3">BRL 01</strain>
    </source>
</reference>
<gene>
    <name evidence="2" type="ORF">NAPIS_ORF01014</name>
</gene>
<dbReference type="GO" id="GO:0005634">
    <property type="term" value="C:nucleus"/>
    <property type="evidence" value="ECO:0007669"/>
    <property type="project" value="UniProtKB-ARBA"/>
</dbReference>
<dbReference type="AlphaFoldDB" id="T0L1J3"/>
<name>T0L1J3_9MICR</name>
<sequence>MVNNLKVKKFCSENNISPIYTPIYYPKSNGMVERINQHVSELLRVYKGVSLPEILEKIEHKINHNYHSGLKASPIEVAFKVNFYDPYERVATWVKPPETDKNDNVRSSMTIKSGDKVYLEKFNSSKLDQKFEGPYEIEKIGKKNKWVKLLGNPDWFHIKSVEVVGGGECHSLAMTNIDCIFVCF</sequence>
<dbReference type="VEuPathDB" id="MicrosporidiaDB:NAPIS_ORF01014"/>